<keyword evidence="4" id="KW-1185">Reference proteome</keyword>
<dbReference type="PANTHER" id="PTHR33371:SF4">
    <property type="entry name" value="INTERMEMBRANE PHOSPHOLIPID TRANSPORT SYSTEM BINDING PROTEIN MLAD"/>
    <property type="match status" value="1"/>
</dbReference>
<sequence length="325" mass="36026">MSFVKPKAFESSLQDRVLGLVIVIAVALLIYAIYVSQLVSSSQSDQYQLKAKLTQTYGIELNSSITLSGVLIGHVDRIRLTDDAHVEIYMNLDEKYKAFYRQGSVIKIDSQLGLNTVISGSGLVFLPSQEHNPLLASQSYISVEEPYSFQDLVKKWEVEKLAQQLVSIVESLAEVSQTIEDNQQNIAASMKQVNALTASLLTTAQQLPQTVQLANKSLESIETLSKQLQHTTRALQTPAIEALASFQETANQGTDTLQQFGQSVEQLPALIYQLDATLVASRKLIHSLDSHWLLGGNGEKNHIIQLPIHPYDDKLYSNNVKIESE</sequence>
<gene>
    <name evidence="3" type="ORF">ABS311_03135</name>
</gene>
<reference evidence="3 4" key="1">
    <citation type="submission" date="2024-06" db="EMBL/GenBank/DDBJ databases">
        <authorList>
            <person name="Chen R.Y."/>
        </authorList>
    </citation>
    <scope>NUCLEOTIDE SEQUENCE [LARGE SCALE GENOMIC DNA]</scope>
    <source>
        <strain evidence="3 4">D2</strain>
    </source>
</reference>
<protein>
    <submittedName>
        <fullName evidence="3">MlaD family protein</fullName>
    </submittedName>
</protein>
<keyword evidence="1" id="KW-0472">Membrane</keyword>
<feature type="domain" description="Mce/MlaD" evidence="2">
    <location>
        <begin position="46"/>
        <end position="111"/>
    </location>
</feature>
<evidence type="ECO:0000313" key="4">
    <source>
        <dbReference type="Proteomes" id="UP001467690"/>
    </source>
</evidence>
<dbReference type="RefSeq" id="WP_350400679.1">
    <property type="nucleotide sequence ID" value="NZ_JBELOE010000076.1"/>
</dbReference>
<dbReference type="Gene3D" id="1.10.287.950">
    <property type="entry name" value="Methyl-accepting chemotaxis protein"/>
    <property type="match status" value="1"/>
</dbReference>
<dbReference type="Pfam" id="PF02470">
    <property type="entry name" value="MlaD"/>
    <property type="match status" value="1"/>
</dbReference>
<feature type="transmembrane region" description="Helical" evidence="1">
    <location>
        <begin position="17"/>
        <end position="34"/>
    </location>
</feature>
<dbReference type="InterPro" id="IPR003399">
    <property type="entry name" value="Mce/MlaD"/>
</dbReference>
<comment type="caution">
    <text evidence="3">The sequence shown here is derived from an EMBL/GenBank/DDBJ whole genome shotgun (WGS) entry which is preliminary data.</text>
</comment>
<evidence type="ECO:0000313" key="3">
    <source>
        <dbReference type="EMBL" id="MER2490875.1"/>
    </source>
</evidence>
<accession>A0ABV1RDC7</accession>
<dbReference type="PANTHER" id="PTHR33371">
    <property type="entry name" value="INTERMEMBRANE PHOSPHOLIPID TRANSPORT SYSTEM BINDING PROTEIN MLAD-RELATED"/>
    <property type="match status" value="1"/>
</dbReference>
<keyword evidence="1" id="KW-0812">Transmembrane</keyword>
<dbReference type="InterPro" id="IPR052336">
    <property type="entry name" value="MlaD_Phospholipid_Transporter"/>
</dbReference>
<evidence type="ECO:0000256" key="1">
    <source>
        <dbReference type="SAM" id="Phobius"/>
    </source>
</evidence>
<evidence type="ECO:0000259" key="2">
    <source>
        <dbReference type="Pfam" id="PF02470"/>
    </source>
</evidence>
<dbReference type="EMBL" id="JBELOE010000076">
    <property type="protein sequence ID" value="MER2490875.1"/>
    <property type="molecule type" value="Genomic_DNA"/>
</dbReference>
<name>A0ABV1RDC7_9ALTE</name>
<organism evidence="3 4">
    <name type="scientific">Catenovulum sediminis</name>
    <dbReference type="NCBI Taxonomy" id="1740262"/>
    <lineage>
        <taxon>Bacteria</taxon>
        <taxon>Pseudomonadati</taxon>
        <taxon>Pseudomonadota</taxon>
        <taxon>Gammaproteobacteria</taxon>
        <taxon>Alteromonadales</taxon>
        <taxon>Alteromonadaceae</taxon>
        <taxon>Catenovulum</taxon>
    </lineage>
</organism>
<proteinExistence type="predicted"/>
<dbReference type="Proteomes" id="UP001467690">
    <property type="component" value="Unassembled WGS sequence"/>
</dbReference>
<keyword evidence="1" id="KW-1133">Transmembrane helix</keyword>